<evidence type="ECO:0000313" key="1">
    <source>
        <dbReference type="EMBL" id="KAF1040081.1"/>
    </source>
</evidence>
<evidence type="ECO:0000313" key="2">
    <source>
        <dbReference type="Proteomes" id="UP000467522"/>
    </source>
</evidence>
<proteinExistence type="predicted"/>
<sequence>MVRKTSSYGGIKTDDLDIETYLAAGVMAAPGFWMERYAERQQWLRHWQRVQVSHCLTDFPPGDRTRLAAVHAGDFSTD</sequence>
<dbReference type="Proteomes" id="UP000467522">
    <property type="component" value="Unassembled WGS sequence"/>
</dbReference>
<dbReference type="EMBL" id="WNDV01000002">
    <property type="protein sequence ID" value="KAF1040081.1"/>
    <property type="molecule type" value="Genomic_DNA"/>
</dbReference>
<organism evidence="1 2">
    <name type="scientific">Burkholderia lata (strain ATCC 17760 / DSM 23089 / LMG 22485 / NCIMB 9086 / R18194 / 383)</name>
    <dbReference type="NCBI Taxonomy" id="482957"/>
    <lineage>
        <taxon>Bacteria</taxon>
        <taxon>Pseudomonadati</taxon>
        <taxon>Pseudomonadota</taxon>
        <taxon>Betaproteobacteria</taxon>
        <taxon>Burkholderiales</taxon>
        <taxon>Burkholderiaceae</taxon>
        <taxon>Burkholderia</taxon>
        <taxon>Burkholderia cepacia complex</taxon>
    </lineage>
</organism>
<name>A0A833PVW2_BURL3</name>
<protein>
    <submittedName>
        <fullName evidence="1">Uncharacterized protein</fullName>
    </submittedName>
</protein>
<gene>
    <name evidence="1" type="ORF">GAK33_01081</name>
</gene>
<dbReference type="RefSeq" id="WP_278644000.1">
    <property type="nucleotide sequence ID" value="NZ_WNDV01000002.1"/>
</dbReference>
<dbReference type="AlphaFoldDB" id="A0A833PVW2"/>
<reference evidence="2" key="1">
    <citation type="journal article" date="2020" name="MBio">
        <title>Horizontal gene transfer to a defensive symbiont with a reduced genome amongst a multipartite beetle microbiome.</title>
        <authorList>
            <person name="Waterworth S.C."/>
            <person name="Florez L.V."/>
            <person name="Rees E.R."/>
            <person name="Hertweck C."/>
            <person name="Kaltenpoth M."/>
            <person name="Kwan J.C."/>
        </authorList>
    </citation>
    <scope>NUCLEOTIDE SEQUENCE [LARGE SCALE GENOMIC DNA]</scope>
</reference>
<accession>A0A833PVW2</accession>
<comment type="caution">
    <text evidence="1">The sequence shown here is derived from an EMBL/GenBank/DDBJ whole genome shotgun (WGS) entry which is preliminary data.</text>
</comment>